<gene>
    <name evidence="9" type="primary">LOC115888061</name>
</gene>
<dbReference type="InParanoid" id="A0A6J2YJN5"/>
<dbReference type="InterPro" id="IPR045520">
    <property type="entry name" value="GPAT/DHAPAT_C"/>
</dbReference>
<evidence type="ECO:0000256" key="6">
    <source>
        <dbReference type="PIRNR" id="PIRNR000437"/>
    </source>
</evidence>
<dbReference type="GO" id="GO:0031966">
    <property type="term" value="C:mitochondrial membrane"/>
    <property type="evidence" value="ECO:0007669"/>
    <property type="project" value="TreeGrafter"/>
</dbReference>
<evidence type="ECO:0000313" key="9">
    <source>
        <dbReference type="RefSeq" id="XP_030763491.1"/>
    </source>
</evidence>
<organism evidence="8 9">
    <name type="scientific">Sitophilus oryzae</name>
    <name type="common">Rice weevil</name>
    <name type="synonym">Curculio oryzae</name>
    <dbReference type="NCBI Taxonomy" id="7048"/>
    <lineage>
        <taxon>Eukaryota</taxon>
        <taxon>Metazoa</taxon>
        <taxon>Ecdysozoa</taxon>
        <taxon>Arthropoda</taxon>
        <taxon>Hexapoda</taxon>
        <taxon>Insecta</taxon>
        <taxon>Pterygota</taxon>
        <taxon>Neoptera</taxon>
        <taxon>Endopterygota</taxon>
        <taxon>Coleoptera</taxon>
        <taxon>Polyphaga</taxon>
        <taxon>Cucujiformia</taxon>
        <taxon>Curculionidae</taxon>
        <taxon>Dryophthorinae</taxon>
        <taxon>Sitophilus</taxon>
    </lineage>
</organism>
<dbReference type="KEGG" id="soy:115888061"/>
<proteinExistence type="inferred from homology"/>
<dbReference type="GO" id="GO:0012505">
    <property type="term" value="C:endomembrane system"/>
    <property type="evidence" value="ECO:0007669"/>
    <property type="project" value="UniProtKB-SubCell"/>
</dbReference>
<dbReference type="GO" id="GO:0008611">
    <property type="term" value="P:ether lipid biosynthetic process"/>
    <property type="evidence" value="ECO:0007669"/>
    <property type="project" value="TreeGrafter"/>
</dbReference>
<dbReference type="CTD" id="119581197"/>
<dbReference type="GO" id="GO:0019432">
    <property type="term" value="P:triglyceride biosynthetic process"/>
    <property type="evidence" value="ECO:0007669"/>
    <property type="project" value="TreeGrafter"/>
</dbReference>
<dbReference type="AlphaFoldDB" id="A0A6J2YJN5"/>
<accession>A0A6J2YJN5</accession>
<dbReference type="Proteomes" id="UP000504635">
    <property type="component" value="Unplaced"/>
</dbReference>
<sequence>MTLYQKEYEDILSARRAEFSNWFWASRQLNIKYPVVINPKPTPESHKYAVLKSLKIRNLIEEISQRKNVNKKDIENDVRQILDEIGYKKNMKIIRWLALVLTKICLRVCTGIYVNYEGVAELKNRMGDCPVIYVPSHRSYADFILFSYICFTFDLEIPAIAAAMDFHGMMGMGEMLRNTGAFYIKRASNSDPIYWPTFKEYIYQLVANGDEPIEFFIEGTRSRSNKSLAPKYGLIMMILKAFFLGQVPDILFVPVSINYDRILEESLFSFELLGIPKPKESTSGFFKSLKIIKENFGNMYIHFDKPISIREYFGAKLDRTAHSFGPLHIQEITEEEKAYIPPLAHEIVQRQQKSTVLSCFNLVSWVMNYNLTKGNKFISRKELVFEMNALKEILQEWGARIFITDIQNDINECLKVHSNLIYEIDDRIGLVENKIVVGPVNPNKLKGHSLTEDTIAYSVPFVMLQIYVNPVLHYLVDAALIVIILRSPGTMKKDDLFVHFRTLRSIFCLEFVLLESWCKMNFEEALLRLIEQKVVTVNNNEYSIFEQNYLEEVLISSIQPFILAYFIVTEVLQKTLEQISEKALLANFQRLLEDAISEKKIFIHPYCMTLDTLGNCLNSLTNKKMLHKTRHDGQYVYEVDRGRILRLRKELEMYIPSFRVIKNFEIFSHIRSKI</sequence>
<evidence type="ECO:0000256" key="3">
    <source>
        <dbReference type="ARBA" id="ARBA00022679"/>
    </source>
</evidence>
<comment type="subcellular location">
    <subcellularLocation>
        <location evidence="1">Endomembrane system</location>
        <topology evidence="1">Peripheral membrane protein</topology>
    </subcellularLocation>
</comment>
<reference evidence="9" key="1">
    <citation type="submission" date="2025-08" db="UniProtKB">
        <authorList>
            <consortium name="RefSeq"/>
        </authorList>
    </citation>
    <scope>IDENTIFICATION</scope>
    <source>
        <tissue evidence="9">Gonads</tissue>
    </source>
</reference>
<evidence type="ECO:0000256" key="4">
    <source>
        <dbReference type="ARBA" id="ARBA00023136"/>
    </source>
</evidence>
<dbReference type="FunCoup" id="A0A6J2YJN5">
    <property type="interactions" value="1422"/>
</dbReference>
<dbReference type="PANTHER" id="PTHR12563:SF17">
    <property type="entry name" value="DIHYDROXYACETONE PHOSPHATE ACYLTRANSFERASE"/>
    <property type="match status" value="1"/>
</dbReference>
<dbReference type="GO" id="GO:0004366">
    <property type="term" value="F:glycerol-3-phosphate O-acyltransferase activity"/>
    <property type="evidence" value="ECO:0007669"/>
    <property type="project" value="TreeGrafter"/>
</dbReference>
<dbReference type="InterPro" id="IPR002123">
    <property type="entry name" value="Plipid/glycerol_acylTrfase"/>
</dbReference>
<dbReference type="Pfam" id="PF01553">
    <property type="entry name" value="Acyltransferase"/>
    <property type="match status" value="1"/>
</dbReference>
<keyword evidence="8" id="KW-1185">Reference proteome</keyword>
<dbReference type="SMART" id="SM00563">
    <property type="entry name" value="PlsC"/>
    <property type="match status" value="1"/>
</dbReference>
<dbReference type="GO" id="GO:0016287">
    <property type="term" value="F:glycerone-phosphate O-acyltransferase activity"/>
    <property type="evidence" value="ECO:0007669"/>
    <property type="project" value="TreeGrafter"/>
</dbReference>
<name>A0A6J2YJN5_SITOR</name>
<keyword evidence="4" id="KW-0472">Membrane</keyword>
<evidence type="ECO:0000313" key="8">
    <source>
        <dbReference type="Proteomes" id="UP000504635"/>
    </source>
</evidence>
<dbReference type="PIRSF" id="PIRSF000437">
    <property type="entry name" value="GPAT_DHAPAT"/>
    <property type="match status" value="1"/>
</dbReference>
<dbReference type="GO" id="GO:0005778">
    <property type="term" value="C:peroxisomal membrane"/>
    <property type="evidence" value="ECO:0007669"/>
    <property type="project" value="TreeGrafter"/>
</dbReference>
<dbReference type="SUPFAM" id="SSF69593">
    <property type="entry name" value="Glycerol-3-phosphate (1)-acyltransferase"/>
    <property type="match status" value="1"/>
</dbReference>
<evidence type="ECO:0000256" key="2">
    <source>
        <dbReference type="ARBA" id="ARBA00007937"/>
    </source>
</evidence>
<keyword evidence="3 6" id="KW-0808">Transferase</keyword>
<dbReference type="CDD" id="cd07993">
    <property type="entry name" value="LPLAT_DHAPAT-like"/>
    <property type="match status" value="1"/>
</dbReference>
<dbReference type="GeneID" id="115888061"/>
<evidence type="ECO:0000256" key="1">
    <source>
        <dbReference type="ARBA" id="ARBA00004184"/>
    </source>
</evidence>
<comment type="similarity">
    <text evidence="2 6">Belongs to the GPAT/DAPAT family.</text>
</comment>
<dbReference type="PANTHER" id="PTHR12563">
    <property type="entry name" value="GLYCEROL-3-PHOSPHATE ACYLTRANSFERASE"/>
    <property type="match status" value="1"/>
</dbReference>
<dbReference type="OrthoDB" id="10255570at2759"/>
<dbReference type="GO" id="GO:0008654">
    <property type="term" value="P:phospholipid biosynthetic process"/>
    <property type="evidence" value="ECO:0007669"/>
    <property type="project" value="TreeGrafter"/>
</dbReference>
<keyword evidence="5 6" id="KW-0012">Acyltransferase</keyword>
<protein>
    <submittedName>
        <fullName evidence="9">Dihydroxyacetone phosphate acyltransferase</fullName>
    </submittedName>
</protein>
<dbReference type="InterPro" id="IPR041728">
    <property type="entry name" value="GPAT/DHAPAT_LPLAT"/>
</dbReference>
<evidence type="ECO:0000256" key="5">
    <source>
        <dbReference type="ARBA" id="ARBA00023315"/>
    </source>
</evidence>
<dbReference type="GO" id="GO:0006631">
    <property type="term" value="P:fatty acid metabolic process"/>
    <property type="evidence" value="ECO:0007669"/>
    <property type="project" value="TreeGrafter"/>
</dbReference>
<dbReference type="Pfam" id="PF19277">
    <property type="entry name" value="GPAT_C"/>
    <property type="match status" value="1"/>
</dbReference>
<dbReference type="InterPro" id="IPR022284">
    <property type="entry name" value="GPAT/DHAPAT"/>
</dbReference>
<feature type="domain" description="Phospholipid/glycerol acyltransferase" evidence="7">
    <location>
        <begin position="131"/>
        <end position="260"/>
    </location>
</feature>
<evidence type="ECO:0000259" key="7">
    <source>
        <dbReference type="SMART" id="SM00563"/>
    </source>
</evidence>
<dbReference type="RefSeq" id="XP_030763491.1">
    <property type="nucleotide sequence ID" value="XM_030907631.1"/>
</dbReference>